<protein>
    <submittedName>
        <fullName evidence="1">Uncharacterized protein</fullName>
    </submittedName>
</protein>
<dbReference type="EMBL" id="VSDO01000005">
    <property type="protein sequence ID" value="TYA11018.1"/>
    <property type="molecule type" value="Genomic_DNA"/>
</dbReference>
<dbReference type="RefSeq" id="WP_148457248.1">
    <property type="nucleotide sequence ID" value="NZ_VSDO01000005.1"/>
</dbReference>
<evidence type="ECO:0000313" key="2">
    <source>
        <dbReference type="Proteomes" id="UP000325218"/>
    </source>
</evidence>
<accession>A0A5D0CMC8</accession>
<organism evidence="1 2">
    <name type="scientific">Paenibacillus faecis</name>
    <dbReference type="NCBI Taxonomy" id="862114"/>
    <lineage>
        <taxon>Bacteria</taxon>
        <taxon>Bacillati</taxon>
        <taxon>Bacillota</taxon>
        <taxon>Bacilli</taxon>
        <taxon>Bacillales</taxon>
        <taxon>Paenibacillaceae</taxon>
        <taxon>Paenibacillus</taxon>
    </lineage>
</organism>
<comment type="caution">
    <text evidence="1">The sequence shown here is derived from an EMBL/GenBank/DDBJ whole genome shotgun (WGS) entry which is preliminary data.</text>
</comment>
<dbReference type="Proteomes" id="UP000325218">
    <property type="component" value="Unassembled WGS sequence"/>
</dbReference>
<proteinExistence type="predicted"/>
<sequence>MKGGAHISNTNNKKDNVVLFPKTLDFYQIELTRMLETERYGEAAELLRFLLQCQGQDDRQYAEWSNLLNWLTDAFPMLQNEAMDHTGLPEDEEEGEDIIARRHVEAKLAEDHEYADKLLRAVTEKPMSEQTFLALEQLAYLDRPEVDEALIDWLTRNELHPLLQYRVMQILKRRGTHGVVSFFRFGEKVEIEIEAVPIKPEEFPSPVQQVLERVGDQTQVHDPTLFYFAQELWTQFIMAIYGTMDYRSLLSDEDSMIDIWAAALHQMVADSLPGGIHEEEIRSLYGITDSLRLRFEQACRSMRQFANAGQK</sequence>
<gene>
    <name evidence="1" type="ORF">FRY98_24980</name>
</gene>
<name>A0A5D0CMC8_9BACL</name>
<evidence type="ECO:0000313" key="1">
    <source>
        <dbReference type="EMBL" id="TYA11018.1"/>
    </source>
</evidence>
<keyword evidence="2" id="KW-1185">Reference proteome</keyword>
<reference evidence="1 2" key="1">
    <citation type="submission" date="2019-08" db="EMBL/GenBank/DDBJ databases">
        <title>Genome sequencing of Paenibacillus faecis DSM 23593(T).</title>
        <authorList>
            <person name="Kook J.-K."/>
            <person name="Park S.-N."/>
            <person name="Lim Y.K."/>
        </authorList>
    </citation>
    <scope>NUCLEOTIDE SEQUENCE [LARGE SCALE GENOMIC DNA]</scope>
    <source>
        <strain evidence="1 2">DSM 23593</strain>
    </source>
</reference>
<dbReference type="OrthoDB" id="2677436at2"/>
<dbReference type="AlphaFoldDB" id="A0A5D0CMC8"/>